<feature type="transmembrane region" description="Helical" evidence="2">
    <location>
        <begin position="6"/>
        <end position="24"/>
    </location>
</feature>
<evidence type="ECO:0000256" key="1">
    <source>
        <dbReference type="SAM" id="MobiDB-lite"/>
    </source>
</evidence>
<name>A0ABN8RPS2_9CNID</name>
<feature type="region of interest" description="Disordered" evidence="1">
    <location>
        <begin position="55"/>
        <end position="81"/>
    </location>
</feature>
<organism evidence="3 4">
    <name type="scientific">Porites lobata</name>
    <dbReference type="NCBI Taxonomy" id="104759"/>
    <lineage>
        <taxon>Eukaryota</taxon>
        <taxon>Metazoa</taxon>
        <taxon>Cnidaria</taxon>
        <taxon>Anthozoa</taxon>
        <taxon>Hexacorallia</taxon>
        <taxon>Scleractinia</taxon>
        <taxon>Fungiina</taxon>
        <taxon>Poritidae</taxon>
        <taxon>Porites</taxon>
    </lineage>
</organism>
<evidence type="ECO:0000256" key="2">
    <source>
        <dbReference type="SAM" id="Phobius"/>
    </source>
</evidence>
<feature type="non-terminal residue" evidence="3">
    <location>
        <position position="81"/>
    </location>
</feature>
<evidence type="ECO:0000313" key="3">
    <source>
        <dbReference type="EMBL" id="CAH3180894.1"/>
    </source>
</evidence>
<evidence type="ECO:0000313" key="4">
    <source>
        <dbReference type="Proteomes" id="UP001159405"/>
    </source>
</evidence>
<dbReference type="Proteomes" id="UP001159405">
    <property type="component" value="Unassembled WGS sequence"/>
</dbReference>
<proteinExistence type="predicted"/>
<accession>A0ABN8RPS2</accession>
<protein>
    <submittedName>
        <fullName evidence="3">Uncharacterized protein</fullName>
    </submittedName>
</protein>
<gene>
    <name evidence="3" type="ORF">PLOB_00023992</name>
</gene>
<keyword evidence="2" id="KW-0812">Transmembrane</keyword>
<keyword evidence="2" id="KW-0472">Membrane</keyword>
<keyword evidence="4" id="KW-1185">Reference proteome</keyword>
<keyword evidence="2" id="KW-1133">Transmembrane helix</keyword>
<sequence>MFSESELVFLAFVFIVTLACFMLGRRRRDIPPVRRPNKKKRKRINCNLTRYYCRDSQHKKRRRPEENDDDEPYNRRGTLFR</sequence>
<comment type="caution">
    <text evidence="3">The sequence shown here is derived from an EMBL/GenBank/DDBJ whole genome shotgun (WGS) entry which is preliminary data.</text>
</comment>
<dbReference type="EMBL" id="CALNXK010000286">
    <property type="protein sequence ID" value="CAH3180894.1"/>
    <property type="molecule type" value="Genomic_DNA"/>
</dbReference>
<reference evidence="3 4" key="1">
    <citation type="submission" date="2022-05" db="EMBL/GenBank/DDBJ databases">
        <authorList>
            <consortium name="Genoscope - CEA"/>
            <person name="William W."/>
        </authorList>
    </citation>
    <scope>NUCLEOTIDE SEQUENCE [LARGE SCALE GENOMIC DNA]</scope>
</reference>